<keyword evidence="3" id="KW-1185">Reference proteome</keyword>
<dbReference type="AlphaFoldDB" id="A0A3D8P326"/>
<dbReference type="EMBL" id="QSLN01000023">
    <property type="protein sequence ID" value="RDV81189.1"/>
    <property type="molecule type" value="Genomic_DNA"/>
</dbReference>
<dbReference type="Proteomes" id="UP000256329">
    <property type="component" value="Unassembled WGS sequence"/>
</dbReference>
<feature type="transmembrane region" description="Helical" evidence="1">
    <location>
        <begin position="12"/>
        <end position="38"/>
    </location>
</feature>
<reference evidence="2 3" key="1">
    <citation type="submission" date="2018-08" db="EMBL/GenBank/DDBJ databases">
        <title>Form III RuBisCO-mediated autotrophy in Thermodesulfobium bacteria.</title>
        <authorList>
            <person name="Toshchakov S.V."/>
            <person name="Kublanov I.V."/>
            <person name="Frolov E."/>
            <person name="Bonch-Osmolovskaya E.A."/>
            <person name="Tourova T.P."/>
            <person name="Chernych N.A."/>
            <person name="Lebedinsky A.V."/>
        </authorList>
    </citation>
    <scope>NUCLEOTIDE SEQUENCE [LARGE SCALE GENOMIC DNA]</scope>
    <source>
        <strain evidence="2 3">SR</strain>
    </source>
</reference>
<dbReference type="RefSeq" id="WP_115793320.1">
    <property type="nucleotide sequence ID" value="NZ_QSLN01000023.1"/>
</dbReference>
<organism evidence="2 3">
    <name type="scientific">Ammonifex thiophilus</name>
    <dbReference type="NCBI Taxonomy" id="444093"/>
    <lineage>
        <taxon>Bacteria</taxon>
        <taxon>Bacillati</taxon>
        <taxon>Bacillota</taxon>
        <taxon>Clostridia</taxon>
        <taxon>Thermoanaerobacterales</taxon>
        <taxon>Thermoanaerobacteraceae</taxon>
        <taxon>Ammonifex</taxon>
    </lineage>
</organism>
<sequence length="185" mass="21337">MGAKGRDLLLWLFFLLAPLAPFFKALVLPLALLALGYFSFFPYLARAGKKSRELGLKWVVLLPLHPWWARLLLFLSGKKLRWEWEKAFEVHVEAPPGVLPWEFLKGLSSDLELAARKFPGCLFLWESHVPIPAFVRRLIRGGWGFWEEGRWFVPRFPLTARETKGRKVKRGAVVVPQDFGKGVKR</sequence>
<evidence type="ECO:0000313" key="3">
    <source>
        <dbReference type="Proteomes" id="UP000256329"/>
    </source>
</evidence>
<accession>A0A3D8P326</accession>
<gene>
    <name evidence="2" type="ORF">DXX99_09870</name>
</gene>
<dbReference type="OrthoDB" id="1809341at2"/>
<evidence type="ECO:0000313" key="2">
    <source>
        <dbReference type="EMBL" id="RDV81189.1"/>
    </source>
</evidence>
<name>A0A3D8P326_9THEO</name>
<keyword evidence="1" id="KW-0472">Membrane</keyword>
<evidence type="ECO:0000256" key="1">
    <source>
        <dbReference type="SAM" id="Phobius"/>
    </source>
</evidence>
<protein>
    <submittedName>
        <fullName evidence="2">Uncharacterized protein</fullName>
    </submittedName>
</protein>
<proteinExistence type="predicted"/>
<comment type="caution">
    <text evidence="2">The sequence shown here is derived from an EMBL/GenBank/DDBJ whole genome shotgun (WGS) entry which is preliminary data.</text>
</comment>
<keyword evidence="1" id="KW-0812">Transmembrane</keyword>
<keyword evidence="1" id="KW-1133">Transmembrane helix</keyword>